<evidence type="ECO:0000313" key="4">
    <source>
        <dbReference type="Proteomes" id="UP000196258"/>
    </source>
</evidence>
<evidence type="ECO:0000256" key="2">
    <source>
        <dbReference type="SAM" id="SignalP"/>
    </source>
</evidence>
<dbReference type="PROSITE" id="PS51257">
    <property type="entry name" value="PROKAR_LIPOPROTEIN"/>
    <property type="match status" value="1"/>
</dbReference>
<comment type="caution">
    <text evidence="3">The sequence shown here is derived from an EMBL/GenBank/DDBJ whole genome shotgun (WGS) entry which is preliminary data.</text>
</comment>
<evidence type="ECO:0008006" key="5">
    <source>
        <dbReference type="Google" id="ProtNLM"/>
    </source>
</evidence>
<reference evidence="4" key="1">
    <citation type="submission" date="2017-04" db="EMBL/GenBank/DDBJ databases">
        <title>Function of individual gut microbiota members based on whole genome sequencing of pure cultures obtained from chicken caecum.</title>
        <authorList>
            <person name="Medvecky M."/>
            <person name="Cejkova D."/>
            <person name="Polansky O."/>
            <person name="Karasova D."/>
            <person name="Kubasova T."/>
            <person name="Cizek A."/>
            <person name="Rychlik I."/>
        </authorList>
    </citation>
    <scope>NUCLEOTIDE SEQUENCE [LARGE SCALE GENOMIC DNA]</scope>
    <source>
        <strain evidence="4">An149</strain>
    </source>
</reference>
<feature type="region of interest" description="Disordered" evidence="1">
    <location>
        <begin position="28"/>
        <end position="54"/>
    </location>
</feature>
<gene>
    <name evidence="3" type="ORF">B5E91_04370</name>
</gene>
<evidence type="ECO:0000313" key="3">
    <source>
        <dbReference type="EMBL" id="OUQ05654.1"/>
    </source>
</evidence>
<organism evidence="3 4">
    <name type="scientific">Thomasclavelia spiroformis</name>
    <dbReference type="NCBI Taxonomy" id="29348"/>
    <lineage>
        <taxon>Bacteria</taxon>
        <taxon>Bacillati</taxon>
        <taxon>Bacillota</taxon>
        <taxon>Erysipelotrichia</taxon>
        <taxon>Erysipelotrichales</taxon>
        <taxon>Coprobacillaceae</taxon>
        <taxon>Thomasclavelia</taxon>
    </lineage>
</organism>
<feature type="chain" id="PRO_5038741664" description="Lipoprotein" evidence="2">
    <location>
        <begin position="21"/>
        <end position="180"/>
    </location>
</feature>
<dbReference type="EMBL" id="NFLB01000004">
    <property type="protein sequence ID" value="OUQ05654.1"/>
    <property type="molecule type" value="Genomic_DNA"/>
</dbReference>
<proteinExistence type="predicted"/>
<accession>A0A1Y4QK59</accession>
<protein>
    <recommendedName>
        <fullName evidence="5">Lipoprotein</fullName>
    </recommendedName>
</protein>
<dbReference type="AlphaFoldDB" id="A0A1Y4QK59"/>
<sequence length="180" mass="20625">MKKITKYLLCLTLVCTFCFALVGCSKEDTSDTNQSNQTDQTNDTNNNTTDNDLEKIDKEITNKFNNDYEVNKTDVSEAVTYINENLDNVKDKETAKKLYEHASYLQMAADKGQVGDEDTIRNLAHQTKEYAKEVYNANDDELDDIINGAKYDFDEFRTQLGDDINNAVDNFMGFFETNKR</sequence>
<name>A0A1Y4QK59_9FIRM</name>
<feature type="compositionally biased region" description="Low complexity" evidence="1">
    <location>
        <begin position="31"/>
        <end position="50"/>
    </location>
</feature>
<keyword evidence="2" id="KW-0732">Signal</keyword>
<feature type="signal peptide" evidence="2">
    <location>
        <begin position="1"/>
        <end position="20"/>
    </location>
</feature>
<evidence type="ECO:0000256" key="1">
    <source>
        <dbReference type="SAM" id="MobiDB-lite"/>
    </source>
</evidence>
<dbReference type="Proteomes" id="UP000196258">
    <property type="component" value="Unassembled WGS sequence"/>
</dbReference>
<dbReference type="RefSeq" id="WP_087255460.1">
    <property type="nucleotide sequence ID" value="NZ_NFLB01000004.1"/>
</dbReference>